<protein>
    <recommendedName>
        <fullName evidence="4">Protein TSSC4</fullName>
    </recommendedName>
</protein>
<dbReference type="GeneID" id="110800485"/>
<organism evidence="2 3">
    <name type="scientific">Spinacia oleracea</name>
    <name type="common">Spinach</name>
    <dbReference type="NCBI Taxonomy" id="3562"/>
    <lineage>
        <taxon>Eukaryota</taxon>
        <taxon>Viridiplantae</taxon>
        <taxon>Streptophyta</taxon>
        <taxon>Embryophyta</taxon>
        <taxon>Tracheophyta</taxon>
        <taxon>Spermatophyta</taxon>
        <taxon>Magnoliopsida</taxon>
        <taxon>eudicotyledons</taxon>
        <taxon>Gunneridae</taxon>
        <taxon>Pentapetalae</taxon>
        <taxon>Caryophyllales</taxon>
        <taxon>Chenopodiaceae</taxon>
        <taxon>Chenopodioideae</taxon>
        <taxon>Anserineae</taxon>
        <taxon>Spinacia</taxon>
    </lineage>
</organism>
<evidence type="ECO:0008006" key="4">
    <source>
        <dbReference type="Google" id="ProtNLM"/>
    </source>
</evidence>
<dbReference type="Pfam" id="PF15264">
    <property type="entry name" value="TSSC4"/>
    <property type="match status" value="1"/>
</dbReference>
<feature type="compositionally biased region" description="Acidic residues" evidence="1">
    <location>
        <begin position="396"/>
        <end position="414"/>
    </location>
</feature>
<name>A0A9R0K8N1_SPIOL</name>
<feature type="compositionally biased region" description="Acidic residues" evidence="1">
    <location>
        <begin position="95"/>
        <end position="116"/>
    </location>
</feature>
<dbReference type="KEGG" id="soe:110800485"/>
<proteinExistence type="predicted"/>
<feature type="compositionally biased region" description="Basic and acidic residues" evidence="1">
    <location>
        <begin position="212"/>
        <end position="227"/>
    </location>
</feature>
<reference evidence="2" key="1">
    <citation type="journal article" date="2021" name="Nat. Commun.">
        <title>Genomic analyses provide insights into spinach domestication and the genetic basis of agronomic traits.</title>
        <authorList>
            <person name="Cai X."/>
            <person name="Sun X."/>
            <person name="Xu C."/>
            <person name="Sun H."/>
            <person name="Wang X."/>
            <person name="Ge C."/>
            <person name="Zhang Z."/>
            <person name="Wang Q."/>
            <person name="Fei Z."/>
            <person name="Jiao C."/>
            <person name="Wang Q."/>
        </authorList>
    </citation>
    <scope>NUCLEOTIDE SEQUENCE [LARGE SCALE GENOMIC DNA]</scope>
    <source>
        <strain evidence="2">cv. Varoflay</strain>
    </source>
</reference>
<dbReference type="AlphaFoldDB" id="A0A9R0K8N1"/>
<dbReference type="Proteomes" id="UP000813463">
    <property type="component" value="Chromosome 6"/>
</dbReference>
<reference evidence="3" key="2">
    <citation type="submission" date="2025-08" db="UniProtKB">
        <authorList>
            <consortium name="RefSeq"/>
        </authorList>
    </citation>
    <scope>IDENTIFICATION</scope>
    <source>
        <tissue evidence="3">Leaf</tissue>
    </source>
</reference>
<evidence type="ECO:0000313" key="2">
    <source>
        <dbReference type="Proteomes" id="UP000813463"/>
    </source>
</evidence>
<evidence type="ECO:0000256" key="1">
    <source>
        <dbReference type="SAM" id="MobiDB-lite"/>
    </source>
</evidence>
<keyword evidence="2" id="KW-1185">Reference proteome</keyword>
<feature type="region of interest" description="Disordered" evidence="1">
    <location>
        <begin position="344"/>
        <end position="443"/>
    </location>
</feature>
<sequence length="443" mass="48936">MASSESMDDKAFSERVKKTFGSLFATLEPSPKSLSNPLWSLTDSQVEKKEWRRDIDTSRDSNPCSSSFDDFLSHARKNSRKNLSNYRKELKDDGIEGLDDVDDEEEEDEEEEEEAEKVDLNDWDVKGSIGLDSTLDNEAEEDTFDKVALGRENAGDRLYMGDVTGSHDSHFGVLDELPGAVGILRGKDPRANRQAARIRLKEDDAEAAAAQAEHKPEQSPSTADRDSAMSTEGVVGKLLKPILKRKECESTSKPAKRVRFDPVCLSNDKAAGEVPSNMTWEKTITEVIGSESNKSASRVPDYIQNPSKYTCYTLDSTDEMGSKSNTGAYLEFVEMMKAKNVMSEPDSDVSTDLPKSVTFIPKKKSDTTKGGFSEASQEKGGDTKCPPTQSTFLDVVAEEQETEVGDMEVDEPESAETSAGSDRGIMFKKQGRQYRKPQGDETT</sequence>
<accession>A0A9R0K8N1</accession>
<feature type="region of interest" description="Disordered" evidence="1">
    <location>
        <begin position="194"/>
        <end position="234"/>
    </location>
</feature>
<feature type="compositionally biased region" description="Polar residues" evidence="1">
    <location>
        <begin position="32"/>
        <end position="44"/>
    </location>
</feature>
<feature type="region of interest" description="Disordered" evidence="1">
    <location>
        <begin position="26"/>
        <end position="124"/>
    </location>
</feature>
<dbReference type="OrthoDB" id="1906282at2759"/>
<evidence type="ECO:0000313" key="3">
    <source>
        <dbReference type="RefSeq" id="XP_021861480.1"/>
    </source>
</evidence>
<gene>
    <name evidence="3" type="primary">LOC110800485</name>
</gene>
<dbReference type="PANTHER" id="PTHR13445">
    <property type="entry name" value="TUMOR SUPPRESSING SUBTRANSFERABLE CANDIDATE 4 TSSC4"/>
    <property type="match status" value="1"/>
</dbReference>
<dbReference type="RefSeq" id="XP_021861480.1">
    <property type="nucleotide sequence ID" value="XM_022005788.2"/>
</dbReference>
<dbReference type="PANTHER" id="PTHR13445:SF5">
    <property type="entry name" value="PROTEIN TSSC4"/>
    <property type="match status" value="1"/>
</dbReference>
<feature type="compositionally biased region" description="Basic and acidic residues" evidence="1">
    <location>
        <begin position="45"/>
        <end position="59"/>
    </location>
</feature>
<dbReference type="InterPro" id="IPR029338">
    <property type="entry name" value="TSSC4"/>
</dbReference>